<dbReference type="OrthoDB" id="571920at2"/>
<dbReference type="RefSeq" id="WP_146788971.1">
    <property type="nucleotide sequence ID" value="NZ_BAABIO010000003.1"/>
</dbReference>
<dbReference type="AlphaFoldDB" id="A0A5B8UK43"/>
<gene>
    <name evidence="1" type="ORF">FSB75_14530</name>
</gene>
<dbReference type="EMBL" id="CP042433">
    <property type="protein sequence ID" value="QEC57067.1"/>
    <property type="molecule type" value="Genomic_DNA"/>
</dbReference>
<evidence type="ECO:0000313" key="1">
    <source>
        <dbReference type="EMBL" id="QEC57067.1"/>
    </source>
</evidence>
<organism evidence="1 2">
    <name type="scientific">Flavisolibacter ginsenosidimutans</name>
    <dbReference type="NCBI Taxonomy" id="661481"/>
    <lineage>
        <taxon>Bacteria</taxon>
        <taxon>Pseudomonadati</taxon>
        <taxon>Bacteroidota</taxon>
        <taxon>Chitinophagia</taxon>
        <taxon>Chitinophagales</taxon>
        <taxon>Chitinophagaceae</taxon>
        <taxon>Flavisolibacter</taxon>
    </lineage>
</organism>
<dbReference type="Proteomes" id="UP000321204">
    <property type="component" value="Chromosome"/>
</dbReference>
<proteinExistence type="predicted"/>
<name>A0A5B8UK43_9BACT</name>
<accession>A0A5B8UK43</accession>
<reference evidence="1 2" key="1">
    <citation type="journal article" date="2015" name="Int. J. Syst. Evol. Microbiol.">
        <title>Flavisolibacter ginsenosidimutans sp. nov., with ginsenoside-converting activity isolated from soil used for cultivating ginseng.</title>
        <authorList>
            <person name="Zhao Y."/>
            <person name="Liu Q."/>
            <person name="Kang M.S."/>
            <person name="Jin F."/>
            <person name="Yu H."/>
            <person name="Im W.T."/>
        </authorList>
    </citation>
    <scope>NUCLEOTIDE SEQUENCE [LARGE SCALE GENOMIC DNA]</scope>
    <source>
        <strain evidence="1 2">Gsoil 636</strain>
    </source>
</reference>
<evidence type="ECO:0000313" key="2">
    <source>
        <dbReference type="Proteomes" id="UP000321204"/>
    </source>
</evidence>
<dbReference type="KEGG" id="fgg:FSB75_14530"/>
<sequence length="144" mass="16173">MKEATSKLCPSHRCKSGSQLLGVRQDDGTVAILPQPLPVTEEFIKTVSQHETPPEQRFRFTNKCVESGCGQWSEKGCGVVERMLNYLNQVPVLDALPTCAIRKSCRWFSQRGGDACRLCSYVITEITEEEVAAYVDAMEFERPQ</sequence>
<protein>
    <recommendedName>
        <fullName evidence="3">Nitrogen fixation protein</fullName>
    </recommendedName>
</protein>
<keyword evidence="2" id="KW-1185">Reference proteome</keyword>
<evidence type="ECO:0008006" key="3">
    <source>
        <dbReference type="Google" id="ProtNLM"/>
    </source>
</evidence>